<dbReference type="GO" id="GO:0016746">
    <property type="term" value="F:acyltransferase activity"/>
    <property type="evidence" value="ECO:0007669"/>
    <property type="project" value="UniProtKB-KW"/>
</dbReference>
<dbReference type="RefSeq" id="WP_125693768.1">
    <property type="nucleotide sequence ID" value="NZ_JBHSSK010000004.1"/>
</dbReference>
<dbReference type="Proteomes" id="UP001596254">
    <property type="component" value="Unassembled WGS sequence"/>
</dbReference>
<dbReference type="SUPFAM" id="SSF51161">
    <property type="entry name" value="Trimeric LpxA-like enzymes"/>
    <property type="match status" value="1"/>
</dbReference>
<reference evidence="2" key="1">
    <citation type="journal article" date="2019" name="Int. J. Syst. Evol. Microbiol.">
        <title>The Global Catalogue of Microorganisms (GCM) 10K type strain sequencing project: providing services to taxonomists for standard genome sequencing and annotation.</title>
        <authorList>
            <consortium name="The Broad Institute Genomics Platform"/>
            <consortium name="The Broad Institute Genome Sequencing Center for Infectious Disease"/>
            <person name="Wu L."/>
            <person name="Ma J."/>
        </authorList>
    </citation>
    <scope>NUCLEOTIDE SEQUENCE [LARGE SCALE GENOMIC DNA]</scope>
    <source>
        <strain evidence="2">CCM 8905</strain>
    </source>
</reference>
<dbReference type="InterPro" id="IPR050179">
    <property type="entry name" value="Trans_hexapeptide_repeat"/>
</dbReference>
<accession>A0ABW1SNP0</accession>
<organism evidence="1 2">
    <name type="scientific">Levilactobacillus tongjiangensis</name>
    <dbReference type="NCBI Taxonomy" id="2486023"/>
    <lineage>
        <taxon>Bacteria</taxon>
        <taxon>Bacillati</taxon>
        <taxon>Bacillota</taxon>
        <taxon>Bacilli</taxon>
        <taxon>Lactobacillales</taxon>
        <taxon>Lactobacillaceae</taxon>
        <taxon>Levilactobacillus</taxon>
    </lineage>
</organism>
<name>A0ABW1SNP0_9LACO</name>
<dbReference type="CDD" id="cd03349">
    <property type="entry name" value="LbH_XAT"/>
    <property type="match status" value="1"/>
</dbReference>
<gene>
    <name evidence="1" type="ORF">ACFP1G_01075</name>
</gene>
<keyword evidence="1" id="KW-0012">Acyltransferase</keyword>
<keyword evidence="1" id="KW-0808">Transferase</keyword>
<dbReference type="PANTHER" id="PTHR43300">
    <property type="entry name" value="ACETYLTRANSFERASE"/>
    <property type="match status" value="1"/>
</dbReference>
<evidence type="ECO:0000313" key="2">
    <source>
        <dbReference type="Proteomes" id="UP001596254"/>
    </source>
</evidence>
<proteinExistence type="predicted"/>
<dbReference type="PANTHER" id="PTHR43300:SF11">
    <property type="entry name" value="ACETYLTRANSFERASE RV3034C-RELATED"/>
    <property type="match status" value="1"/>
</dbReference>
<protein>
    <submittedName>
        <fullName evidence="1">CatB-related O-acetyltransferase</fullName>
        <ecNumber evidence="1">2.3.1.-</ecNumber>
    </submittedName>
</protein>
<keyword evidence="2" id="KW-1185">Reference proteome</keyword>
<evidence type="ECO:0000313" key="1">
    <source>
        <dbReference type="EMBL" id="MFC6206086.1"/>
    </source>
</evidence>
<comment type="caution">
    <text evidence="1">The sequence shown here is derived from an EMBL/GenBank/DDBJ whole genome shotgun (WGS) entry which is preliminary data.</text>
</comment>
<dbReference type="InterPro" id="IPR011004">
    <property type="entry name" value="Trimer_LpxA-like_sf"/>
</dbReference>
<sequence length="287" mass="32204">MTSKINGITFAQNGLEAMYLPRRKQFKVNQSLRDMFNEKHIYTRIIKDGSHRLRYDSLIEVPLNAQIEPYTLFLGGRRFFSMGAFSLTGNNDLPLNTVVGRYSSIASGVRRMQGSHPIDRFTSSTLTYDMHNSAYQDYLEEAGKSFQNVPSKVKNGGPITIGNDVWIGENVTFVPKGVTVGNGAVIAGGALVTKDVPPYAVVGGVPAKILKYRFPPEIIQHLLKLQWWQYGFADFEGIRGDDKIEDFIHSMEHLIDMGDIQPFNPTPIGIDDFIQTEEEDPKKPQSN</sequence>
<dbReference type="Pfam" id="PF14602">
    <property type="entry name" value="Hexapep_2"/>
    <property type="match status" value="1"/>
</dbReference>
<dbReference type="EMBL" id="JBHSSK010000004">
    <property type="protein sequence ID" value="MFC6206086.1"/>
    <property type="molecule type" value="Genomic_DNA"/>
</dbReference>
<dbReference type="EC" id="2.3.1.-" evidence="1"/>
<dbReference type="Gene3D" id="2.160.10.10">
    <property type="entry name" value="Hexapeptide repeat proteins"/>
    <property type="match status" value="1"/>
</dbReference>
<dbReference type="InterPro" id="IPR001451">
    <property type="entry name" value="Hexapep"/>
</dbReference>